<evidence type="ECO:0000256" key="5">
    <source>
        <dbReference type="ARBA" id="ARBA00022737"/>
    </source>
</evidence>
<comment type="similarity">
    <text evidence="1 9">Belongs to the Arg-specific ADP-ribosyltransferase family.</text>
</comment>
<dbReference type="SMART" id="SM00028">
    <property type="entry name" value="TPR"/>
    <property type="match status" value="6"/>
</dbReference>
<keyword evidence="9" id="KW-0521">NADP</keyword>
<dbReference type="InterPro" id="IPR019734">
    <property type="entry name" value="TPR_rpt"/>
</dbReference>
<dbReference type="SUPFAM" id="SSF56399">
    <property type="entry name" value="ADP-ribosylation"/>
    <property type="match status" value="1"/>
</dbReference>
<reference evidence="10" key="1">
    <citation type="submission" date="2021-02" db="EMBL/GenBank/DDBJ databases">
        <authorList>
            <person name="Nowell W R."/>
        </authorList>
    </citation>
    <scope>NUCLEOTIDE SEQUENCE</scope>
</reference>
<dbReference type="InterPro" id="IPR011990">
    <property type="entry name" value="TPR-like_helical_dom_sf"/>
</dbReference>
<dbReference type="GO" id="GO:0106274">
    <property type="term" value="F:NAD+-protein-arginine ADP-ribosyltransferase activity"/>
    <property type="evidence" value="ECO:0007669"/>
    <property type="project" value="UniProtKB-EC"/>
</dbReference>
<dbReference type="PANTHER" id="PTHR45641:SF19">
    <property type="entry name" value="NEPHROCYSTIN-3"/>
    <property type="match status" value="1"/>
</dbReference>
<dbReference type="Proteomes" id="UP000663860">
    <property type="component" value="Unassembled WGS sequence"/>
</dbReference>
<comment type="caution">
    <text evidence="10">The sequence shown here is derived from an EMBL/GenBank/DDBJ whole genome shotgun (WGS) entry which is preliminary data.</text>
</comment>
<gene>
    <name evidence="10" type="ORF">IZO911_LOCUS4731</name>
    <name evidence="11" type="ORF">KXQ929_LOCUS21842</name>
</gene>
<dbReference type="Gene3D" id="1.25.40.10">
    <property type="entry name" value="Tetratricopeptide repeat domain"/>
    <property type="match status" value="2"/>
</dbReference>
<dbReference type="Pfam" id="PF13374">
    <property type="entry name" value="TPR_10"/>
    <property type="match status" value="1"/>
</dbReference>
<dbReference type="Pfam" id="PF01129">
    <property type="entry name" value="ART"/>
    <property type="match status" value="1"/>
</dbReference>
<accession>A0A813Q359</accession>
<evidence type="ECO:0000256" key="2">
    <source>
        <dbReference type="ARBA" id="ARBA00022676"/>
    </source>
</evidence>
<name>A0A813Q359_9BILA</name>
<dbReference type="EMBL" id="CAJNOE010000027">
    <property type="protein sequence ID" value="CAF0761299.1"/>
    <property type="molecule type" value="Genomic_DNA"/>
</dbReference>
<evidence type="ECO:0000256" key="4">
    <source>
        <dbReference type="ARBA" id="ARBA00022695"/>
    </source>
</evidence>
<proteinExistence type="inferred from homology"/>
<evidence type="ECO:0000256" key="3">
    <source>
        <dbReference type="ARBA" id="ARBA00022679"/>
    </source>
</evidence>
<evidence type="ECO:0000313" key="10">
    <source>
        <dbReference type="EMBL" id="CAF0761299.1"/>
    </source>
</evidence>
<comment type="catalytic activity">
    <reaction evidence="7 9">
        <text>L-arginyl-[protein] + NAD(+) = N(omega)-(ADP-D-ribosyl)-L-arginyl-[protein] + nicotinamide + H(+)</text>
        <dbReference type="Rhea" id="RHEA:19149"/>
        <dbReference type="Rhea" id="RHEA-COMP:10532"/>
        <dbReference type="Rhea" id="RHEA-COMP:15087"/>
        <dbReference type="ChEBI" id="CHEBI:15378"/>
        <dbReference type="ChEBI" id="CHEBI:17154"/>
        <dbReference type="ChEBI" id="CHEBI:29965"/>
        <dbReference type="ChEBI" id="CHEBI:57540"/>
        <dbReference type="ChEBI" id="CHEBI:142554"/>
        <dbReference type="EC" id="2.4.2.31"/>
    </reaction>
</comment>
<evidence type="ECO:0000313" key="11">
    <source>
        <dbReference type="EMBL" id="CAF3882678.1"/>
    </source>
</evidence>
<dbReference type="SUPFAM" id="SSF81901">
    <property type="entry name" value="HCP-like"/>
    <property type="match status" value="1"/>
</dbReference>
<dbReference type="EC" id="2.4.2.31" evidence="9"/>
<dbReference type="Proteomes" id="UP000663868">
    <property type="component" value="Unassembled WGS sequence"/>
</dbReference>
<evidence type="ECO:0000256" key="9">
    <source>
        <dbReference type="RuleBase" id="RU361228"/>
    </source>
</evidence>
<keyword evidence="6 8" id="KW-0802">TPR repeat</keyword>
<keyword evidence="4" id="KW-0548">Nucleotidyltransferase</keyword>
<feature type="repeat" description="TPR" evidence="8">
    <location>
        <begin position="530"/>
        <end position="563"/>
    </location>
</feature>
<evidence type="ECO:0000313" key="12">
    <source>
        <dbReference type="Proteomes" id="UP000663860"/>
    </source>
</evidence>
<keyword evidence="9" id="KW-0520">NAD</keyword>
<dbReference type="PROSITE" id="PS51996">
    <property type="entry name" value="TR_MART"/>
    <property type="match status" value="1"/>
</dbReference>
<organism evidence="10 12">
    <name type="scientific">Adineta steineri</name>
    <dbReference type="NCBI Taxonomy" id="433720"/>
    <lineage>
        <taxon>Eukaryota</taxon>
        <taxon>Metazoa</taxon>
        <taxon>Spiralia</taxon>
        <taxon>Gnathifera</taxon>
        <taxon>Rotifera</taxon>
        <taxon>Eurotatoria</taxon>
        <taxon>Bdelloidea</taxon>
        <taxon>Adinetida</taxon>
        <taxon>Adinetidae</taxon>
        <taxon>Adineta</taxon>
    </lineage>
</organism>
<keyword evidence="5" id="KW-0677">Repeat</keyword>
<evidence type="ECO:0000256" key="8">
    <source>
        <dbReference type="PROSITE-ProRule" id="PRU00339"/>
    </source>
</evidence>
<keyword evidence="3 9" id="KW-0808">Transferase</keyword>
<feature type="repeat" description="TPR" evidence="8">
    <location>
        <begin position="488"/>
        <end position="521"/>
    </location>
</feature>
<keyword evidence="2 9" id="KW-0328">Glycosyltransferase</keyword>
<evidence type="ECO:0000256" key="1">
    <source>
        <dbReference type="ARBA" id="ARBA00009558"/>
    </source>
</evidence>
<dbReference type="PROSITE" id="PS50005">
    <property type="entry name" value="TPR"/>
    <property type="match status" value="2"/>
</dbReference>
<dbReference type="PROSITE" id="PS50293">
    <property type="entry name" value="TPR_REGION"/>
    <property type="match status" value="1"/>
</dbReference>
<dbReference type="PANTHER" id="PTHR45641">
    <property type="entry name" value="TETRATRICOPEPTIDE REPEAT PROTEIN (AFU_ORTHOLOGUE AFUA_6G03870)"/>
    <property type="match status" value="1"/>
</dbReference>
<evidence type="ECO:0000256" key="6">
    <source>
        <dbReference type="ARBA" id="ARBA00022803"/>
    </source>
</evidence>
<dbReference type="InterPro" id="IPR000768">
    <property type="entry name" value="ART"/>
</dbReference>
<dbReference type="EMBL" id="CAJOBB010001630">
    <property type="protein sequence ID" value="CAF3882678.1"/>
    <property type="molecule type" value="Genomic_DNA"/>
</dbReference>
<dbReference type="GO" id="GO:0016779">
    <property type="term" value="F:nucleotidyltransferase activity"/>
    <property type="evidence" value="ECO:0007669"/>
    <property type="project" value="UniProtKB-KW"/>
</dbReference>
<dbReference type="Pfam" id="PF13424">
    <property type="entry name" value="TPR_12"/>
    <property type="match status" value="2"/>
</dbReference>
<evidence type="ECO:0000256" key="7">
    <source>
        <dbReference type="ARBA" id="ARBA00047597"/>
    </source>
</evidence>
<dbReference type="AlphaFoldDB" id="A0A813Q359"/>
<sequence length="670" mass="77541">MTTAAVASSTQNGGNLETFSLIWLDADVNETKENIDAQHQLRSSINYLKTFQNGVECEEYIKFVIEEERIVLIVSGRLGEEVVPRIHQRRQVSAVYVYCMDKKKHKQWAKNFTKIRGVFDKLDELVNKIISDQTKRTLTEIDQSLPISIFNANNNTDQSTMELNGQFVHSQLLIDVLLRLKVTSEDKNELIALCQKEYKSNKVQMAILREFEQDYRPDRALWWYTRESFLYKLLNKALRIQDINMLFLFRFLIRDVEEQLKQYSCLSPIHLYRGQLMSNEELEVLKNSVGEYISINSFFSTSTNRKTALSFLPHSESPNDNLKHVLFEINADSQVIGVKPFADIKSHSYFATEHEVLIMLGAIFRLVKIYRTDNQIWIIEMILCSDSNQILKPVLEHVKQEYREDNGETSLLSFGDVLFDMGKYDEAKVYIHRSLNQLSNDDENCARCYYALGNLDTKTDKLNSSLAWHHKSLEIRKRIYRSDAVELANSYNSIGVVYRKKGDFNRAAEAFAKALTIFKRALGDDDPKVATCLMSMGHVYQRTENYSEALIYFQEALAINGKHLPTYHAYLGISHSNIADSYRHLKNYDLALEHATLALNIMEKSLPSQHYQNAWAFEIIGNIYEDKKMSAEALSHYRKATTIYCNALPATHYYVIQIKQSVERIISQLK</sequence>
<protein>
    <recommendedName>
        <fullName evidence="9">NAD(P)(+)--arginine ADP-ribosyltransferase</fullName>
        <ecNumber evidence="9">2.4.2.31</ecNumber>
    </recommendedName>
    <alternativeName>
        <fullName evidence="9">Mono(ADP-ribosyl)transferase</fullName>
    </alternativeName>
</protein>
<dbReference type="Gene3D" id="3.90.176.10">
    <property type="entry name" value="Toxin ADP-ribosyltransferase, Chain A, domain 1"/>
    <property type="match status" value="1"/>
</dbReference>